<dbReference type="CDD" id="cd16922">
    <property type="entry name" value="HATPase_EvgS-ArcB-TorS-like"/>
    <property type="match status" value="1"/>
</dbReference>
<feature type="transmembrane region" description="Helical" evidence="14">
    <location>
        <begin position="30"/>
        <end position="52"/>
    </location>
</feature>
<keyword evidence="9 14" id="KW-1133">Transmembrane helix</keyword>
<dbReference type="PROSITE" id="PS50894">
    <property type="entry name" value="HPT"/>
    <property type="match status" value="1"/>
</dbReference>
<dbReference type="EC" id="2.7.13.3" evidence="3"/>
<evidence type="ECO:0000256" key="2">
    <source>
        <dbReference type="ARBA" id="ARBA00004651"/>
    </source>
</evidence>
<name>A0ABZ3BTV7_BURPY</name>
<dbReference type="PRINTS" id="PR00344">
    <property type="entry name" value="BCTRLSENSOR"/>
</dbReference>
<dbReference type="InterPro" id="IPR004358">
    <property type="entry name" value="Sig_transdc_His_kin-like_C"/>
</dbReference>
<dbReference type="Proteomes" id="UP001484179">
    <property type="component" value="Chromosome 2"/>
</dbReference>
<dbReference type="InterPro" id="IPR008207">
    <property type="entry name" value="Sig_transdc_His_kin_Hpt_dom"/>
</dbReference>
<dbReference type="PROSITE" id="PS50109">
    <property type="entry name" value="HIS_KIN"/>
    <property type="match status" value="1"/>
</dbReference>
<comment type="subcellular location">
    <subcellularLocation>
        <location evidence="2">Cell membrane</location>
        <topology evidence="2">Multi-pass membrane protein</topology>
    </subcellularLocation>
</comment>
<dbReference type="RefSeq" id="WP_342310511.1">
    <property type="nucleotide sequence ID" value="NZ_CP150850.1"/>
</dbReference>
<evidence type="ECO:0000256" key="12">
    <source>
        <dbReference type="PROSITE-ProRule" id="PRU00110"/>
    </source>
</evidence>
<dbReference type="InterPro" id="IPR011006">
    <property type="entry name" value="CheY-like_superfamily"/>
</dbReference>
<feature type="domain" description="Histidine kinase" evidence="15">
    <location>
        <begin position="521"/>
        <end position="742"/>
    </location>
</feature>
<keyword evidence="7" id="KW-0547">Nucleotide-binding</keyword>
<dbReference type="EMBL" id="CP150850">
    <property type="protein sequence ID" value="WZW56653.1"/>
    <property type="molecule type" value="Genomic_DNA"/>
</dbReference>
<feature type="domain" description="HPt" evidence="17">
    <location>
        <begin position="1013"/>
        <end position="1105"/>
    </location>
</feature>
<protein>
    <recommendedName>
        <fullName evidence="3">histidine kinase</fullName>
        <ecNumber evidence="3">2.7.13.3</ecNumber>
    </recommendedName>
</protein>
<dbReference type="Pfam" id="PF00512">
    <property type="entry name" value="HisKA"/>
    <property type="match status" value="1"/>
</dbReference>
<dbReference type="SMART" id="SM00388">
    <property type="entry name" value="HisKA"/>
    <property type="match status" value="1"/>
</dbReference>
<dbReference type="InterPro" id="IPR036641">
    <property type="entry name" value="HPT_dom_sf"/>
</dbReference>
<evidence type="ECO:0000256" key="13">
    <source>
        <dbReference type="PROSITE-ProRule" id="PRU00169"/>
    </source>
</evidence>
<evidence type="ECO:0000256" key="9">
    <source>
        <dbReference type="ARBA" id="ARBA00022989"/>
    </source>
</evidence>
<dbReference type="Gene3D" id="1.10.287.130">
    <property type="match status" value="1"/>
</dbReference>
<dbReference type="Gene3D" id="3.30.565.10">
    <property type="entry name" value="Histidine kinase-like ATPase, C-terminal domain"/>
    <property type="match status" value="1"/>
</dbReference>
<evidence type="ECO:0000256" key="14">
    <source>
        <dbReference type="SAM" id="Phobius"/>
    </source>
</evidence>
<keyword evidence="10" id="KW-0902">Two-component regulatory system</keyword>
<dbReference type="Pfam" id="PF02518">
    <property type="entry name" value="HATPase_c"/>
    <property type="match status" value="1"/>
</dbReference>
<dbReference type="Pfam" id="PF00072">
    <property type="entry name" value="Response_reg"/>
    <property type="match status" value="1"/>
</dbReference>
<evidence type="ECO:0000256" key="6">
    <source>
        <dbReference type="ARBA" id="ARBA00022692"/>
    </source>
</evidence>
<evidence type="ECO:0000256" key="4">
    <source>
        <dbReference type="ARBA" id="ARBA00022475"/>
    </source>
</evidence>
<evidence type="ECO:0000256" key="11">
    <source>
        <dbReference type="ARBA" id="ARBA00023136"/>
    </source>
</evidence>
<keyword evidence="5 13" id="KW-0597">Phosphoprotein</keyword>
<evidence type="ECO:0000259" key="16">
    <source>
        <dbReference type="PROSITE" id="PS50110"/>
    </source>
</evidence>
<evidence type="ECO:0000256" key="7">
    <source>
        <dbReference type="ARBA" id="ARBA00022741"/>
    </source>
</evidence>
<dbReference type="InterPro" id="IPR003594">
    <property type="entry name" value="HATPase_dom"/>
</dbReference>
<proteinExistence type="predicted"/>
<dbReference type="SMART" id="SM00448">
    <property type="entry name" value="REC"/>
    <property type="match status" value="1"/>
</dbReference>
<dbReference type="Gene3D" id="1.20.120.160">
    <property type="entry name" value="HPT domain"/>
    <property type="match status" value="1"/>
</dbReference>
<dbReference type="SMART" id="SM00387">
    <property type="entry name" value="HATPase_c"/>
    <property type="match status" value="1"/>
</dbReference>
<dbReference type="InterPro" id="IPR005467">
    <property type="entry name" value="His_kinase_dom"/>
</dbReference>
<comment type="catalytic activity">
    <reaction evidence="1">
        <text>ATP + protein L-histidine = ADP + protein N-phospho-L-histidine.</text>
        <dbReference type="EC" id="2.7.13.3"/>
    </reaction>
</comment>
<dbReference type="SUPFAM" id="SSF52172">
    <property type="entry name" value="CheY-like"/>
    <property type="match status" value="1"/>
</dbReference>
<dbReference type="SUPFAM" id="SSF47384">
    <property type="entry name" value="Homodimeric domain of signal transducing histidine kinase"/>
    <property type="match status" value="1"/>
</dbReference>
<keyword evidence="4" id="KW-1003">Cell membrane</keyword>
<evidence type="ECO:0000259" key="15">
    <source>
        <dbReference type="PROSITE" id="PS50109"/>
    </source>
</evidence>
<evidence type="ECO:0000256" key="1">
    <source>
        <dbReference type="ARBA" id="ARBA00000085"/>
    </source>
</evidence>
<evidence type="ECO:0000313" key="19">
    <source>
        <dbReference type="Proteomes" id="UP001484179"/>
    </source>
</evidence>
<evidence type="ECO:0000256" key="10">
    <source>
        <dbReference type="ARBA" id="ARBA00023012"/>
    </source>
</evidence>
<dbReference type="PANTHER" id="PTHR45339">
    <property type="entry name" value="HYBRID SIGNAL TRANSDUCTION HISTIDINE KINASE J"/>
    <property type="match status" value="1"/>
</dbReference>
<dbReference type="GO" id="GO:0005524">
    <property type="term" value="F:ATP binding"/>
    <property type="evidence" value="ECO:0007669"/>
    <property type="project" value="UniProtKB-KW"/>
</dbReference>
<dbReference type="InterPro" id="IPR036097">
    <property type="entry name" value="HisK_dim/P_sf"/>
</dbReference>
<evidence type="ECO:0000313" key="18">
    <source>
        <dbReference type="EMBL" id="WZW56653.1"/>
    </source>
</evidence>
<keyword evidence="6 14" id="KW-0812">Transmembrane</keyword>
<feature type="modified residue" description="4-aspartylphosphate" evidence="13">
    <location>
        <position position="931"/>
    </location>
</feature>
<dbReference type="SUPFAM" id="SSF55874">
    <property type="entry name" value="ATPase domain of HSP90 chaperone/DNA topoisomerase II/histidine kinase"/>
    <property type="match status" value="1"/>
</dbReference>
<evidence type="ECO:0000259" key="17">
    <source>
        <dbReference type="PROSITE" id="PS50894"/>
    </source>
</evidence>
<dbReference type="SUPFAM" id="SSF47226">
    <property type="entry name" value="Histidine-containing phosphotransfer domain, HPT domain"/>
    <property type="match status" value="1"/>
</dbReference>
<dbReference type="PROSITE" id="PS50110">
    <property type="entry name" value="RESPONSE_REGULATORY"/>
    <property type="match status" value="1"/>
</dbReference>
<feature type="transmembrane region" description="Helical" evidence="14">
    <location>
        <begin position="345"/>
        <end position="370"/>
    </location>
</feature>
<gene>
    <name evidence="18" type="ORF">WN985_29520</name>
</gene>
<reference evidence="18 19" key="1">
    <citation type="submission" date="2024-04" db="EMBL/GenBank/DDBJ databases">
        <title>Biological Control Activity of Plant Growth Promoting Rhizobacteria Burkholderia pyrrocinia BX1 against Tobacco black shank Introduction Tobacco black shank (TBS) caused by the oomycete Phytophthora. nicotianae (P. nicotianae) has become a destructive soil.</title>
        <authorList>
            <person name="Liu X."/>
            <person name="Shu C."/>
        </authorList>
    </citation>
    <scope>NUCLEOTIDE SEQUENCE [LARGE SCALE GENOMIC DNA]</scope>
    <source>
        <strain evidence="18 19">BX1</strain>
    </source>
</reference>
<dbReference type="CDD" id="cd00082">
    <property type="entry name" value="HisKA"/>
    <property type="match status" value="1"/>
</dbReference>
<keyword evidence="8 18" id="KW-0067">ATP-binding</keyword>
<feature type="domain" description="Response regulatory" evidence="16">
    <location>
        <begin position="882"/>
        <end position="996"/>
    </location>
</feature>
<feature type="modified residue" description="Phosphohistidine" evidence="12">
    <location>
        <position position="1052"/>
    </location>
</feature>
<accession>A0ABZ3BTV7</accession>
<dbReference type="InterPro" id="IPR001789">
    <property type="entry name" value="Sig_transdc_resp-reg_receiver"/>
</dbReference>
<evidence type="ECO:0000256" key="5">
    <source>
        <dbReference type="ARBA" id="ARBA00022553"/>
    </source>
</evidence>
<dbReference type="Gene3D" id="3.40.50.2300">
    <property type="match status" value="1"/>
</dbReference>
<evidence type="ECO:0000256" key="3">
    <source>
        <dbReference type="ARBA" id="ARBA00012438"/>
    </source>
</evidence>
<dbReference type="InterPro" id="IPR003661">
    <property type="entry name" value="HisK_dim/P_dom"/>
</dbReference>
<sequence length="1105" mass="119869">MFLESIVSACDSRRPVDAPLSAPLGTLGRFYRVLLFGAAACLSVAILAVGCLEIGHGIHAHFSDDQFEPARAALVQDIEDKKARLRRDVINAEFGWRRHKEASDALMALFVKHGIISLRTPGGAVDRLLVANRAEDIPASLLSRYLAFAQTQEFLTTPSSLYPGEELSGYMINPQRTFAALMFGTDSVAYGQLTAAPSQQVFARLASGIVVPGIAPTRAITWIAPQPDPLSGKPVIRLSAPVFAGDRTVMIFVMNLSLDSLFARLRDVSGQGTFLVADRSGQVLARLRPPSGSSAGSRVLSGQMRVGVANEISMRADMLTISAPLADTGWYLVYVCPWQTVLGEVWPLAVGTLALLIGLWFFVIVFYRGVFNPLFAQSCRFLEGEHLNRTLIGLIPVGLCMLACDSGRVVLANDAMRAYARDINISLENLARILARHCGAELARADRPAQPLQDRDMTVELPGGGSRDLSASFAYIRYLGTSMFLCSFVDISMRRDLERTLDSARISAEEANRAKSTFLATMSHEIRTPLSAVLGNLELLEHSVLSDLQRDRLEIIAQSSRVLLGIVNDVLDLSKVESGQMQLEVVRLNLAELVAEVVTVFEPLARAKGLPLYLLTDPALAMHYLGDPTRLRQIVSNLLSNAIKFTQRGKVTVEVWSAPNAESGRQVLITVRDTGIGISDDVRDRLFTAFEQGETSIARRYGGTGLGLALCRRLCDLMQGTISLTRTSCAGSNFAIELPLQAVQTATDHHHGEIQNARVALVCASADWRDAIIPHLRVWGLDVSLAEWPRDAPAHIPLILFGALRPWDKSEEEAAIAQSPFCVDAQEDGPCAPVASGSRVLVSCYSLDGLRKGIAQGPFNLDVSGDIASSRNIEPVTQTGLRVLVAEDNPVSGVLLRDQLEAIGCLADVAADGLIALDLFDKHEYRLVFTDLSMPHMGGLELAAQLRRRAPDVPIIAITASIEPEGHQACRRAGIDAVLLKPATLEDLRELIVGYVELDQAKAVPYADAAIAHESLPSELRSAMRTLSERSLACMDDAMAQGDMGTVLRHLHLIKGGFAMIRDFEVVAVCGDLEQRGRAGQSGMELGLNALVQLVHSRLQGDQSL</sequence>
<dbReference type="PANTHER" id="PTHR45339:SF1">
    <property type="entry name" value="HYBRID SIGNAL TRANSDUCTION HISTIDINE KINASE J"/>
    <property type="match status" value="1"/>
</dbReference>
<dbReference type="CDD" id="cd17546">
    <property type="entry name" value="REC_hyHK_CKI1_RcsC-like"/>
    <property type="match status" value="1"/>
</dbReference>
<keyword evidence="19" id="KW-1185">Reference proteome</keyword>
<organism evidence="18 19">
    <name type="scientific">Burkholderia pyrrocinia</name>
    <name type="common">Pseudomonas pyrrocinia</name>
    <dbReference type="NCBI Taxonomy" id="60550"/>
    <lineage>
        <taxon>Bacteria</taxon>
        <taxon>Pseudomonadati</taxon>
        <taxon>Pseudomonadota</taxon>
        <taxon>Betaproteobacteria</taxon>
        <taxon>Burkholderiales</taxon>
        <taxon>Burkholderiaceae</taxon>
        <taxon>Burkholderia</taxon>
        <taxon>Burkholderia cepacia complex</taxon>
    </lineage>
</organism>
<evidence type="ECO:0000256" key="8">
    <source>
        <dbReference type="ARBA" id="ARBA00022840"/>
    </source>
</evidence>
<dbReference type="InterPro" id="IPR036890">
    <property type="entry name" value="HATPase_C_sf"/>
</dbReference>
<keyword evidence="11 14" id="KW-0472">Membrane</keyword>